<dbReference type="EMBL" id="KI517455">
    <property type="protein sequence ID" value="ESQ43808.1"/>
    <property type="molecule type" value="Genomic_DNA"/>
</dbReference>
<keyword evidence="2" id="KW-1185">Reference proteome</keyword>
<name>V4LV86_EUTSA</name>
<reference evidence="1 2" key="1">
    <citation type="journal article" date="2013" name="Front. Plant Sci.">
        <title>The Reference Genome of the Halophytic Plant Eutrema salsugineum.</title>
        <authorList>
            <person name="Yang R."/>
            <person name="Jarvis D.E."/>
            <person name="Chen H."/>
            <person name="Beilstein M.A."/>
            <person name="Grimwood J."/>
            <person name="Jenkins J."/>
            <person name="Shu S."/>
            <person name="Prochnik S."/>
            <person name="Xin M."/>
            <person name="Ma C."/>
            <person name="Schmutz J."/>
            <person name="Wing R.A."/>
            <person name="Mitchell-Olds T."/>
            <person name="Schumaker K.S."/>
            <person name="Wang X."/>
        </authorList>
    </citation>
    <scope>NUCLEOTIDE SEQUENCE [LARGE SCALE GENOMIC DNA]</scope>
</reference>
<dbReference type="Proteomes" id="UP000030689">
    <property type="component" value="Unassembled WGS sequence"/>
</dbReference>
<dbReference type="KEGG" id="eus:EUTSA_v100062420m"/>
<dbReference type="Gramene" id="ESQ43808">
    <property type="protein sequence ID" value="ESQ43808"/>
    <property type="gene ID" value="EUTSA_v100062420mg"/>
</dbReference>
<sequence length="22" mass="2214">MAIPRASLAICLLLSLATIATA</sequence>
<gene>
    <name evidence="1" type="ORF">EUTSA_v100062420mg</name>
</gene>
<evidence type="ECO:0000313" key="2">
    <source>
        <dbReference type="Proteomes" id="UP000030689"/>
    </source>
</evidence>
<accession>V4LV86</accession>
<feature type="non-terminal residue" evidence="1">
    <location>
        <position position="22"/>
    </location>
</feature>
<proteinExistence type="predicted"/>
<dbReference type="AlphaFoldDB" id="V4LV86"/>
<protein>
    <submittedName>
        <fullName evidence="1">Uncharacterized protein</fullName>
    </submittedName>
</protein>
<organism evidence="1 2">
    <name type="scientific">Eutrema salsugineum</name>
    <name type="common">Saltwater cress</name>
    <name type="synonym">Sisymbrium salsugineum</name>
    <dbReference type="NCBI Taxonomy" id="72664"/>
    <lineage>
        <taxon>Eukaryota</taxon>
        <taxon>Viridiplantae</taxon>
        <taxon>Streptophyta</taxon>
        <taxon>Embryophyta</taxon>
        <taxon>Tracheophyta</taxon>
        <taxon>Spermatophyta</taxon>
        <taxon>Magnoliopsida</taxon>
        <taxon>eudicotyledons</taxon>
        <taxon>Gunneridae</taxon>
        <taxon>Pentapetalae</taxon>
        <taxon>rosids</taxon>
        <taxon>malvids</taxon>
        <taxon>Brassicales</taxon>
        <taxon>Brassicaceae</taxon>
        <taxon>Eutremeae</taxon>
        <taxon>Eutrema</taxon>
    </lineage>
</organism>
<evidence type="ECO:0000313" key="1">
    <source>
        <dbReference type="EMBL" id="ESQ43808.1"/>
    </source>
</evidence>